<dbReference type="InterPro" id="IPR050194">
    <property type="entry name" value="Glycosyltransferase_grp1"/>
</dbReference>
<dbReference type="Proteomes" id="UP000248857">
    <property type="component" value="Unassembled WGS sequence"/>
</dbReference>
<dbReference type="EC" id="2.4.1.-" evidence="2"/>
<dbReference type="Gene3D" id="3.40.50.2000">
    <property type="entry name" value="Glycogen Phosphorylase B"/>
    <property type="match status" value="2"/>
</dbReference>
<dbReference type="Pfam" id="PF13692">
    <property type="entry name" value="Glyco_trans_1_4"/>
    <property type="match status" value="1"/>
</dbReference>
<gene>
    <name evidence="2" type="primary">mgtA_2</name>
    <name evidence="2" type="ORF">C1752_02250</name>
</gene>
<name>A0A2W1JWY0_9CYAN</name>
<dbReference type="RefSeq" id="WP_110986212.1">
    <property type="nucleotide sequence ID" value="NZ_CAWNWM010000006.1"/>
</dbReference>
<dbReference type="EMBL" id="PQWO01000006">
    <property type="protein sequence ID" value="PZD73191.1"/>
    <property type="molecule type" value="Genomic_DNA"/>
</dbReference>
<dbReference type="PANTHER" id="PTHR45947">
    <property type="entry name" value="SULFOQUINOVOSYL TRANSFERASE SQD2"/>
    <property type="match status" value="1"/>
</dbReference>
<evidence type="ECO:0000313" key="3">
    <source>
        <dbReference type="Proteomes" id="UP000248857"/>
    </source>
</evidence>
<organism evidence="2 3">
    <name type="scientific">Acaryochloris thomasi RCC1774</name>
    <dbReference type="NCBI Taxonomy" id="1764569"/>
    <lineage>
        <taxon>Bacteria</taxon>
        <taxon>Bacillati</taxon>
        <taxon>Cyanobacteriota</taxon>
        <taxon>Cyanophyceae</taxon>
        <taxon>Acaryochloridales</taxon>
        <taxon>Acaryochloridaceae</taxon>
        <taxon>Acaryochloris</taxon>
        <taxon>Acaryochloris thomasi</taxon>
    </lineage>
</organism>
<reference evidence="2 3" key="1">
    <citation type="journal article" date="2018" name="Sci. Rep.">
        <title>A novel species of the marine cyanobacterium Acaryochloris with a unique pigment content and lifestyle.</title>
        <authorList>
            <person name="Partensky F."/>
            <person name="Six C."/>
            <person name="Ratin M."/>
            <person name="Garczarek L."/>
            <person name="Vaulot D."/>
            <person name="Probert I."/>
            <person name="Calteau A."/>
            <person name="Gourvil P."/>
            <person name="Marie D."/>
            <person name="Grebert T."/>
            <person name="Bouchier C."/>
            <person name="Le Panse S."/>
            <person name="Gachenot M."/>
            <person name="Rodriguez F."/>
            <person name="Garrido J.L."/>
        </authorList>
    </citation>
    <scope>NUCLEOTIDE SEQUENCE [LARGE SCALE GENOMIC DNA]</scope>
    <source>
        <strain evidence="2 3">RCC1774</strain>
    </source>
</reference>
<sequence length="429" mass="47496">MKIALISSGFLPVVDGVSVAIANRLQQLSRQGHSVLLLVPDYAALGQTYPDWQTHVGSILPNVKVVPLESNPALGLAFERDVKPKAYRTVLAELGAFAPDIIHVDEPERLSFCLLKKPGIAYARQHNIPCVGFFHTHYIDYIDDYVTCPKIFTAGIQALFKVLFAWIYNSYDATLVASPTTYQAVCRMGIRNAVQDDFLGFDAPSFWAVQRQPHFFEQTYGLKNLENTVRLVFVGRLTPDKGWGFTCHAARQLIKAVNPADVSLIIVGDGPLRESLEQDLGSLFTHVHLLGRIPPQQMPALLANSDIHVTASAKETTGLTVLEASASGIPILAPRAGGVVDYIYDGQTGFLFNPQDPEDFVQKLRFLIENMTVRQAMGAAGKDHVIPYSWEQAVERLLIFWQTKISERTREKFQTTLHSPPQPPESGGS</sequence>
<dbReference type="InterPro" id="IPR028098">
    <property type="entry name" value="Glyco_trans_4-like_N"/>
</dbReference>
<dbReference type="AlphaFoldDB" id="A0A2W1JWY0"/>
<dbReference type="SUPFAM" id="SSF53756">
    <property type="entry name" value="UDP-Glycosyltransferase/glycogen phosphorylase"/>
    <property type="match status" value="1"/>
</dbReference>
<evidence type="ECO:0000313" key="2">
    <source>
        <dbReference type="EMBL" id="PZD73191.1"/>
    </source>
</evidence>
<feature type="domain" description="Glycosyltransferase subfamily 4-like N-terminal" evidence="1">
    <location>
        <begin position="14"/>
        <end position="192"/>
    </location>
</feature>
<comment type="caution">
    <text evidence="2">The sequence shown here is derived from an EMBL/GenBank/DDBJ whole genome shotgun (WGS) entry which is preliminary data.</text>
</comment>
<protein>
    <submittedName>
        <fullName evidence="2">GDP-mannose-dependent alpha-mannosyltransferase</fullName>
        <ecNumber evidence="2">2.4.1.-</ecNumber>
    </submittedName>
</protein>
<dbReference type="GO" id="GO:0016757">
    <property type="term" value="F:glycosyltransferase activity"/>
    <property type="evidence" value="ECO:0007669"/>
    <property type="project" value="UniProtKB-KW"/>
</dbReference>
<accession>A0A2W1JWY0</accession>
<keyword evidence="2" id="KW-0328">Glycosyltransferase</keyword>
<keyword evidence="2" id="KW-0808">Transferase</keyword>
<keyword evidence="3" id="KW-1185">Reference proteome</keyword>
<proteinExistence type="predicted"/>
<dbReference type="OrthoDB" id="9802525at2"/>
<evidence type="ECO:0000259" key="1">
    <source>
        <dbReference type="Pfam" id="PF13439"/>
    </source>
</evidence>
<dbReference type="Pfam" id="PF13439">
    <property type="entry name" value="Glyco_transf_4"/>
    <property type="match status" value="1"/>
</dbReference>
<dbReference type="PANTHER" id="PTHR45947:SF3">
    <property type="entry name" value="SULFOQUINOVOSYL TRANSFERASE SQD2"/>
    <property type="match status" value="1"/>
</dbReference>